<evidence type="ECO:0000313" key="2">
    <source>
        <dbReference type="Proteomes" id="UP001165121"/>
    </source>
</evidence>
<dbReference type="Proteomes" id="UP001165121">
    <property type="component" value="Unassembled WGS sequence"/>
</dbReference>
<dbReference type="AlphaFoldDB" id="A0A9W6Y9A3"/>
<organism evidence="1 2">
    <name type="scientific">Phytophthora fragariaefolia</name>
    <dbReference type="NCBI Taxonomy" id="1490495"/>
    <lineage>
        <taxon>Eukaryota</taxon>
        <taxon>Sar</taxon>
        <taxon>Stramenopiles</taxon>
        <taxon>Oomycota</taxon>
        <taxon>Peronosporomycetes</taxon>
        <taxon>Peronosporales</taxon>
        <taxon>Peronosporaceae</taxon>
        <taxon>Phytophthora</taxon>
    </lineage>
</organism>
<comment type="caution">
    <text evidence="1">The sequence shown here is derived from an EMBL/GenBank/DDBJ whole genome shotgun (WGS) entry which is preliminary data.</text>
</comment>
<keyword evidence="2" id="KW-1185">Reference proteome</keyword>
<name>A0A9W6Y9A3_9STRA</name>
<proteinExistence type="predicted"/>
<reference evidence="1" key="1">
    <citation type="submission" date="2023-04" db="EMBL/GenBank/DDBJ databases">
        <title>Phytophthora fragariaefolia NBRC 109709.</title>
        <authorList>
            <person name="Ichikawa N."/>
            <person name="Sato H."/>
            <person name="Tonouchi N."/>
        </authorList>
    </citation>
    <scope>NUCLEOTIDE SEQUENCE</scope>
    <source>
        <strain evidence="1">NBRC 109709</strain>
    </source>
</reference>
<gene>
    <name evidence="1" type="ORF">Pfra01_002429900</name>
</gene>
<protein>
    <submittedName>
        <fullName evidence="1">Unnamed protein product</fullName>
    </submittedName>
</protein>
<evidence type="ECO:0000313" key="1">
    <source>
        <dbReference type="EMBL" id="GMF57031.1"/>
    </source>
</evidence>
<accession>A0A9W6Y9A3</accession>
<sequence length="130" mass="14755">MDAWAGVARKLQGLRAFAKTELIGKSAQARFNVLIGHHHDYDKVPAAASGVTDDYDETIQLLDDLLLQLDEHAKMEELKSEKQKNKIAAEEKTGKYIRDKAVFRLKNGRNVKMSRPNSLCPRPRKLHSRC</sequence>
<dbReference type="EMBL" id="BSXT01004173">
    <property type="protein sequence ID" value="GMF57031.1"/>
    <property type="molecule type" value="Genomic_DNA"/>
</dbReference>